<reference evidence="2 3" key="1">
    <citation type="submission" date="2020-09" db="EMBL/GenBank/DDBJ databases">
        <title>Pseudoxanthomonas sp. CAU 1598 isolated from sand of Yaerae Beach.</title>
        <authorList>
            <person name="Kim W."/>
        </authorList>
    </citation>
    <scope>NUCLEOTIDE SEQUENCE [LARGE SCALE GENOMIC DNA]</scope>
    <source>
        <strain evidence="2 3">CAU 1598</strain>
    </source>
</reference>
<gene>
    <name evidence="2" type="ORF">IFO71_17275</name>
</gene>
<dbReference type="RefSeq" id="WP_192030918.1">
    <property type="nucleotide sequence ID" value="NZ_JACYTR010000054.1"/>
</dbReference>
<dbReference type="Gene3D" id="3.40.50.1820">
    <property type="entry name" value="alpha/beta hydrolase"/>
    <property type="match status" value="1"/>
</dbReference>
<dbReference type="Pfam" id="PF20408">
    <property type="entry name" value="Abhydrolase_11"/>
    <property type="match status" value="1"/>
</dbReference>
<evidence type="ECO:0000313" key="3">
    <source>
        <dbReference type="Proteomes" id="UP000613768"/>
    </source>
</evidence>
<evidence type="ECO:0000313" key="2">
    <source>
        <dbReference type="EMBL" id="MBD8527497.1"/>
    </source>
</evidence>
<dbReference type="InterPro" id="IPR029058">
    <property type="entry name" value="AB_hydrolase_fold"/>
</dbReference>
<accession>A0AAW3ZSQ9</accession>
<protein>
    <recommendedName>
        <fullName evidence="1">KANL3/Tex30 alpha/beta hydrolase-like domain-containing protein</fullName>
    </recommendedName>
</protein>
<dbReference type="EMBL" id="JACYTR010000054">
    <property type="protein sequence ID" value="MBD8527497.1"/>
    <property type="molecule type" value="Genomic_DNA"/>
</dbReference>
<sequence>MPGHVILSHGLHSSPAATKVSAMAAVAERLGWTHERPDYSQIDADGRVEDIHRRLSLLVERARQASQPLVLAGSSMGAFISALASQEVPCVGLYLIAPPIVIDGFAGPLRAAAVPTAVLHGWNDEICPVGDVVRWAQARRAHLELVDDGHRLENHVQHCAEAFGRFLARR</sequence>
<dbReference type="AlphaFoldDB" id="A0AAW3ZSQ9"/>
<name>A0AAW3ZSQ9_9GAMM</name>
<dbReference type="InterPro" id="IPR046879">
    <property type="entry name" value="KANL3/Tex30_Abhydrolase"/>
</dbReference>
<comment type="caution">
    <text evidence="2">The sequence shown here is derived from an EMBL/GenBank/DDBJ whole genome shotgun (WGS) entry which is preliminary data.</text>
</comment>
<keyword evidence="3" id="KW-1185">Reference proteome</keyword>
<dbReference type="Proteomes" id="UP000613768">
    <property type="component" value="Unassembled WGS sequence"/>
</dbReference>
<evidence type="ECO:0000259" key="1">
    <source>
        <dbReference type="Pfam" id="PF20408"/>
    </source>
</evidence>
<proteinExistence type="predicted"/>
<dbReference type="SUPFAM" id="SSF53474">
    <property type="entry name" value="alpha/beta-Hydrolases"/>
    <property type="match status" value="1"/>
</dbReference>
<feature type="domain" description="KANL3/Tex30 alpha/beta hydrolase-like" evidence="1">
    <location>
        <begin position="47"/>
        <end position="150"/>
    </location>
</feature>
<organism evidence="2 3">
    <name type="scientific">Pseudomarimonas arenosa</name>
    <dbReference type="NCBI Taxonomy" id="2774145"/>
    <lineage>
        <taxon>Bacteria</taxon>
        <taxon>Pseudomonadati</taxon>
        <taxon>Pseudomonadota</taxon>
        <taxon>Gammaproteobacteria</taxon>
        <taxon>Lysobacterales</taxon>
        <taxon>Lysobacteraceae</taxon>
        <taxon>Pseudomarimonas</taxon>
    </lineage>
</organism>